<sequence length="471" mass="54070">NEVVRKVIWSCLVEDCALFIRYILEKLTVKEKQEELISLLRKLIQLGPLPAQTAYTLLNYMIGFVMYYVRAPGEGSNEAIGMALSLIWLIIPSVQGLYFKDVKQTLKKEQCDAALMITANVPMAKKMIIQGFDPGSIPSQFNILEETQFSQVFSDCMEYFSVPPDQASKYFLVDAKTGYLHNPNSYVRDYYFFRRSFYPQLNFVQMDQDEGEAKMKQMAFAMKFCELGRVLLSYSVLKSASENIIPQRIYFLHEELTRLPAFPRKALESCFGMYHKTWGKELYGLDMMHKLGWAQLMTSMLRNMENPYLFGDLHLFMNVINGVFILHGEDSSILRHCLATYIELSIHFKAIFSTNGYDNMFGSIANILDLNDDELDFDARTIKGTHLFRLLTAMENLDQQKDTLEILSLVKADKPLKSLDMCYKDDPDTFCILTDAIASCVTICAYAPDSKRCCQMLMKLITDKDPSKGYV</sequence>
<accession>A0A915IVJ9</accession>
<proteinExistence type="predicted"/>
<keyword evidence="2" id="KW-1185">Reference proteome</keyword>
<dbReference type="GO" id="GO:0005261">
    <property type="term" value="F:monoatomic cation channel activity"/>
    <property type="evidence" value="ECO:0007669"/>
    <property type="project" value="TreeGrafter"/>
</dbReference>
<name>A0A915IVJ9_ROMCU</name>
<organism evidence="2 3">
    <name type="scientific">Romanomermis culicivorax</name>
    <name type="common">Nematode worm</name>
    <dbReference type="NCBI Taxonomy" id="13658"/>
    <lineage>
        <taxon>Eukaryota</taxon>
        <taxon>Metazoa</taxon>
        <taxon>Ecdysozoa</taxon>
        <taxon>Nematoda</taxon>
        <taxon>Enoplea</taxon>
        <taxon>Dorylaimia</taxon>
        <taxon>Mermithida</taxon>
        <taxon>Mermithoidea</taxon>
        <taxon>Mermithidae</taxon>
        <taxon>Romanomermis</taxon>
    </lineage>
</organism>
<dbReference type="OMA" id="FDARTIK"/>
<evidence type="ECO:0000313" key="2">
    <source>
        <dbReference type="Proteomes" id="UP000887565"/>
    </source>
</evidence>
<dbReference type="WBParaSite" id="nRc.2.0.1.t18098-RA">
    <property type="protein sequence ID" value="nRc.2.0.1.t18098-RA"/>
    <property type="gene ID" value="nRc.2.0.1.g18098"/>
</dbReference>
<dbReference type="GO" id="GO:0055080">
    <property type="term" value="P:monoatomic cation homeostasis"/>
    <property type="evidence" value="ECO:0007669"/>
    <property type="project" value="TreeGrafter"/>
</dbReference>
<dbReference type="GO" id="GO:0034703">
    <property type="term" value="C:cation channel complex"/>
    <property type="evidence" value="ECO:0007669"/>
    <property type="project" value="TreeGrafter"/>
</dbReference>
<dbReference type="Pfam" id="PF20262">
    <property type="entry name" value="UNC80_C"/>
    <property type="match status" value="2"/>
</dbReference>
<dbReference type="AlphaFoldDB" id="A0A915IVJ9"/>
<protein>
    <submittedName>
        <fullName evidence="3">Protein UNC80 C-terminal domain-containing protein</fullName>
    </submittedName>
</protein>
<feature type="domain" description="Protein UNC80 C-terminal" evidence="1">
    <location>
        <begin position="359"/>
        <end position="460"/>
    </location>
</feature>
<dbReference type="InterPro" id="IPR046460">
    <property type="entry name" value="UNC80_C"/>
</dbReference>
<evidence type="ECO:0000259" key="1">
    <source>
        <dbReference type="Pfam" id="PF20262"/>
    </source>
</evidence>
<evidence type="ECO:0000313" key="3">
    <source>
        <dbReference type="WBParaSite" id="nRc.2.0.1.t18098-RA"/>
    </source>
</evidence>
<dbReference type="PANTHER" id="PTHR31781">
    <property type="entry name" value="UNC80"/>
    <property type="match status" value="1"/>
</dbReference>
<dbReference type="GO" id="GO:0030424">
    <property type="term" value="C:axon"/>
    <property type="evidence" value="ECO:0007669"/>
    <property type="project" value="TreeGrafter"/>
</dbReference>
<dbReference type="PANTHER" id="PTHR31781:SF1">
    <property type="entry name" value="PROTEIN UNC-80 HOMOLOG"/>
    <property type="match status" value="1"/>
</dbReference>
<dbReference type="Proteomes" id="UP000887565">
    <property type="component" value="Unplaced"/>
</dbReference>
<reference evidence="3" key="1">
    <citation type="submission" date="2022-11" db="UniProtKB">
        <authorList>
            <consortium name="WormBaseParasite"/>
        </authorList>
    </citation>
    <scope>IDENTIFICATION</scope>
</reference>
<feature type="domain" description="Protein UNC80 C-terminal" evidence="1">
    <location>
        <begin position="2"/>
        <end position="358"/>
    </location>
</feature>